<dbReference type="GO" id="GO:0001682">
    <property type="term" value="P:tRNA 5'-leader removal"/>
    <property type="evidence" value="ECO:0007669"/>
    <property type="project" value="InterPro"/>
</dbReference>
<dbReference type="SMART" id="SM00538">
    <property type="entry name" value="POP4"/>
    <property type="match status" value="1"/>
</dbReference>
<dbReference type="GO" id="GO:0033204">
    <property type="term" value="F:ribonuclease P RNA binding"/>
    <property type="evidence" value="ECO:0007669"/>
    <property type="project" value="InterPro"/>
</dbReference>
<dbReference type="EMBL" id="KN817566">
    <property type="protein sequence ID" value="KJA20510.1"/>
    <property type="molecule type" value="Genomic_DNA"/>
</dbReference>
<proteinExistence type="inferred from homology"/>
<gene>
    <name evidence="9" type="ORF">HYPSUDRAFT_142041</name>
</gene>
<evidence type="ECO:0000256" key="7">
    <source>
        <dbReference type="ARBA" id="ARBA00022801"/>
    </source>
</evidence>
<dbReference type="SUPFAM" id="SSF101744">
    <property type="entry name" value="Rof/RNase P subunit-like"/>
    <property type="match status" value="1"/>
</dbReference>
<evidence type="ECO:0000256" key="3">
    <source>
        <dbReference type="ARBA" id="ARBA00022490"/>
    </source>
</evidence>
<keyword evidence="3" id="KW-0963">Cytoplasm</keyword>
<keyword evidence="8" id="KW-0539">Nucleus</keyword>
<dbReference type="GO" id="GO:0005634">
    <property type="term" value="C:nucleus"/>
    <property type="evidence" value="ECO:0007669"/>
    <property type="project" value="UniProtKB-SubCell"/>
</dbReference>
<dbReference type="InterPro" id="IPR002730">
    <property type="entry name" value="Rpp29/RNP1"/>
</dbReference>
<dbReference type="InterPro" id="IPR016848">
    <property type="entry name" value="RNase_P/MRP_Rpp29-subunit"/>
</dbReference>
<keyword evidence="10" id="KW-1185">Reference proteome</keyword>
<dbReference type="InterPro" id="IPR036980">
    <property type="entry name" value="RNase_P/MRP_Rpp29_sf"/>
</dbReference>
<keyword evidence="6" id="KW-0255">Endonuclease</keyword>
<dbReference type="Pfam" id="PF01868">
    <property type="entry name" value="RNase_P-MRP_p29"/>
    <property type="match status" value="1"/>
</dbReference>
<dbReference type="InterPro" id="IPR023538">
    <property type="entry name" value="RNP1"/>
</dbReference>
<dbReference type="GO" id="GO:0000172">
    <property type="term" value="C:ribonuclease MRP complex"/>
    <property type="evidence" value="ECO:0007669"/>
    <property type="project" value="InterPro"/>
</dbReference>
<comment type="subcellular location">
    <subcellularLocation>
        <location evidence="1">Nucleus</location>
    </subcellularLocation>
</comment>
<sequence length="238" mass="27103">MYNTRVKGRQILLENPVRDSRLKKERDAKVAVRKKDQERKKLGLIGKKEARERGVWKFDKKQARFDLFVPLHTLWMDYMSELLGLPPKPSTAPSSEAAAQAMPHASGMHPKLLKADFHGSLMTVSQSKNPCIVGISGIVIHETENAFKVITRENKVKLLPKQNQIFKFAVPLYSTLPPSHNVNTPFSVKTPFTAPPPPPMSTVLDQPYIEFELYGNQFRFRAADRAGRKFKHKETIEL</sequence>
<evidence type="ECO:0000313" key="9">
    <source>
        <dbReference type="EMBL" id="KJA20510.1"/>
    </source>
</evidence>
<evidence type="ECO:0000256" key="6">
    <source>
        <dbReference type="ARBA" id="ARBA00022759"/>
    </source>
</evidence>
<evidence type="ECO:0000313" key="10">
    <source>
        <dbReference type="Proteomes" id="UP000054270"/>
    </source>
</evidence>
<evidence type="ECO:0000256" key="2">
    <source>
        <dbReference type="ARBA" id="ARBA00006181"/>
    </source>
</evidence>
<dbReference type="GO" id="GO:0006364">
    <property type="term" value="P:rRNA processing"/>
    <property type="evidence" value="ECO:0007669"/>
    <property type="project" value="TreeGrafter"/>
</dbReference>
<dbReference type="PANTHER" id="PTHR13348">
    <property type="entry name" value="RIBONUCLEASE P SUBUNIT P29"/>
    <property type="match status" value="1"/>
</dbReference>
<evidence type="ECO:0000256" key="4">
    <source>
        <dbReference type="ARBA" id="ARBA00022694"/>
    </source>
</evidence>
<dbReference type="STRING" id="945553.A0A0D2PKK8"/>
<keyword evidence="7" id="KW-0378">Hydrolase</keyword>
<dbReference type="PIRSF" id="PIRSF027081">
    <property type="entry name" value="RNase_P/MRP_p29_subunit"/>
    <property type="match status" value="1"/>
</dbReference>
<name>A0A0D2PKK8_HYPSF</name>
<dbReference type="InterPro" id="IPR023534">
    <property type="entry name" value="Rof/RNase_P-like"/>
</dbReference>
<dbReference type="PANTHER" id="PTHR13348:SF0">
    <property type="entry name" value="RIBONUCLEASE P PROTEIN SUBUNIT P29"/>
    <property type="match status" value="1"/>
</dbReference>
<reference evidence="10" key="1">
    <citation type="submission" date="2014-04" db="EMBL/GenBank/DDBJ databases">
        <title>Evolutionary Origins and Diversification of the Mycorrhizal Mutualists.</title>
        <authorList>
            <consortium name="DOE Joint Genome Institute"/>
            <consortium name="Mycorrhizal Genomics Consortium"/>
            <person name="Kohler A."/>
            <person name="Kuo A."/>
            <person name="Nagy L.G."/>
            <person name="Floudas D."/>
            <person name="Copeland A."/>
            <person name="Barry K.W."/>
            <person name="Cichocki N."/>
            <person name="Veneault-Fourrey C."/>
            <person name="LaButti K."/>
            <person name="Lindquist E.A."/>
            <person name="Lipzen A."/>
            <person name="Lundell T."/>
            <person name="Morin E."/>
            <person name="Murat C."/>
            <person name="Riley R."/>
            <person name="Ohm R."/>
            <person name="Sun H."/>
            <person name="Tunlid A."/>
            <person name="Henrissat B."/>
            <person name="Grigoriev I.V."/>
            <person name="Hibbett D.S."/>
            <person name="Martin F."/>
        </authorList>
    </citation>
    <scope>NUCLEOTIDE SEQUENCE [LARGE SCALE GENOMIC DNA]</scope>
    <source>
        <strain evidence="10">FD-334 SS-4</strain>
    </source>
</reference>
<dbReference type="OrthoDB" id="124041at2759"/>
<protein>
    <recommendedName>
        <fullName evidence="8">Ribonuclease P protein subunit</fullName>
    </recommendedName>
</protein>
<organism evidence="9 10">
    <name type="scientific">Hypholoma sublateritium (strain FD-334 SS-4)</name>
    <dbReference type="NCBI Taxonomy" id="945553"/>
    <lineage>
        <taxon>Eukaryota</taxon>
        <taxon>Fungi</taxon>
        <taxon>Dikarya</taxon>
        <taxon>Basidiomycota</taxon>
        <taxon>Agaricomycotina</taxon>
        <taxon>Agaricomycetes</taxon>
        <taxon>Agaricomycetidae</taxon>
        <taxon>Agaricales</taxon>
        <taxon>Agaricineae</taxon>
        <taxon>Strophariaceae</taxon>
        <taxon>Hypholoma</taxon>
    </lineage>
</organism>
<keyword evidence="5" id="KW-0540">Nuclease</keyword>
<dbReference type="AlphaFoldDB" id="A0A0D2PKK8"/>
<evidence type="ECO:0000256" key="1">
    <source>
        <dbReference type="ARBA" id="ARBA00004123"/>
    </source>
</evidence>
<evidence type="ECO:0000256" key="8">
    <source>
        <dbReference type="PIRNR" id="PIRNR027081"/>
    </source>
</evidence>
<accession>A0A0D2PKK8</accession>
<dbReference type="OMA" id="IPKSECV"/>
<dbReference type="GO" id="GO:0004519">
    <property type="term" value="F:endonuclease activity"/>
    <property type="evidence" value="ECO:0007669"/>
    <property type="project" value="UniProtKB-KW"/>
</dbReference>
<dbReference type="GO" id="GO:0030677">
    <property type="term" value="C:ribonuclease P complex"/>
    <property type="evidence" value="ECO:0007669"/>
    <property type="project" value="InterPro"/>
</dbReference>
<dbReference type="Proteomes" id="UP000054270">
    <property type="component" value="Unassembled WGS sequence"/>
</dbReference>
<evidence type="ECO:0000256" key="5">
    <source>
        <dbReference type="ARBA" id="ARBA00022722"/>
    </source>
</evidence>
<keyword evidence="4 8" id="KW-0819">tRNA processing</keyword>
<comment type="similarity">
    <text evidence="2">Belongs to the eukaryotic/archaeal RNase P protein component 1 family.</text>
</comment>
<dbReference type="GO" id="GO:0016787">
    <property type="term" value="F:hydrolase activity"/>
    <property type="evidence" value="ECO:0007669"/>
    <property type="project" value="UniProtKB-KW"/>
</dbReference>
<dbReference type="HAMAP" id="MF_00754">
    <property type="entry name" value="RNase_P_1"/>
    <property type="match status" value="1"/>
</dbReference>
<dbReference type="Gene3D" id="2.30.30.210">
    <property type="entry name" value="Ribonuclease P/MRP, subunit p29"/>
    <property type="match status" value="1"/>
</dbReference>